<dbReference type="Proteomes" id="UP000603912">
    <property type="component" value="Unassembled WGS sequence"/>
</dbReference>
<comment type="caution">
    <text evidence="2">The sequence shown here is derived from an EMBL/GenBank/DDBJ whole genome shotgun (WGS) entry which is preliminary data.</text>
</comment>
<evidence type="ECO:0000256" key="1">
    <source>
        <dbReference type="SAM" id="Phobius"/>
    </source>
</evidence>
<keyword evidence="3" id="KW-1185">Reference proteome</keyword>
<organism evidence="2 3">
    <name type="scientific">Alsobacter metallidurans</name>
    <dbReference type="NCBI Taxonomy" id="340221"/>
    <lineage>
        <taxon>Bacteria</taxon>
        <taxon>Pseudomonadati</taxon>
        <taxon>Pseudomonadota</taxon>
        <taxon>Alphaproteobacteria</taxon>
        <taxon>Hyphomicrobiales</taxon>
        <taxon>Alsobacteraceae</taxon>
        <taxon>Alsobacter</taxon>
    </lineage>
</organism>
<evidence type="ECO:0000313" key="3">
    <source>
        <dbReference type="Proteomes" id="UP000603912"/>
    </source>
</evidence>
<protein>
    <submittedName>
        <fullName evidence="2">Uncharacterized protein</fullName>
    </submittedName>
</protein>
<dbReference type="RefSeq" id="WP_244643568.1">
    <property type="nucleotide sequence ID" value="NZ_BMES01000001.1"/>
</dbReference>
<gene>
    <name evidence="2" type="ORF">GCM10007036_10020</name>
</gene>
<evidence type="ECO:0000313" key="2">
    <source>
        <dbReference type="EMBL" id="GGH12310.1"/>
    </source>
</evidence>
<keyword evidence="1" id="KW-1133">Transmembrane helix</keyword>
<keyword evidence="1" id="KW-0472">Membrane</keyword>
<sequence>MRRCRWANTRLGEDGFEYSGAAKELLIGFLAALAALAPLHVASFLIGIEAERLQAFASVPLGLLLVVLGPFAAPRSRGEPA</sequence>
<feature type="transmembrane region" description="Helical" evidence="1">
    <location>
        <begin position="25"/>
        <end position="48"/>
    </location>
</feature>
<name>A0A917I5F0_9HYPH</name>
<proteinExistence type="predicted"/>
<dbReference type="AlphaFoldDB" id="A0A917I5F0"/>
<dbReference type="InterPro" id="IPR010295">
    <property type="entry name" value="DUF898"/>
</dbReference>
<feature type="transmembrane region" description="Helical" evidence="1">
    <location>
        <begin position="54"/>
        <end position="73"/>
    </location>
</feature>
<reference evidence="2" key="1">
    <citation type="journal article" date="2014" name="Int. J. Syst. Evol. Microbiol.">
        <title>Complete genome sequence of Corynebacterium casei LMG S-19264T (=DSM 44701T), isolated from a smear-ripened cheese.</title>
        <authorList>
            <consortium name="US DOE Joint Genome Institute (JGI-PGF)"/>
            <person name="Walter F."/>
            <person name="Albersmeier A."/>
            <person name="Kalinowski J."/>
            <person name="Ruckert C."/>
        </authorList>
    </citation>
    <scope>NUCLEOTIDE SEQUENCE</scope>
    <source>
        <strain evidence="2">CGMCC 1.12214</strain>
    </source>
</reference>
<dbReference type="Pfam" id="PF05987">
    <property type="entry name" value="DUF898"/>
    <property type="match status" value="1"/>
</dbReference>
<reference evidence="2" key="2">
    <citation type="submission" date="2020-09" db="EMBL/GenBank/DDBJ databases">
        <authorList>
            <person name="Sun Q."/>
            <person name="Zhou Y."/>
        </authorList>
    </citation>
    <scope>NUCLEOTIDE SEQUENCE</scope>
    <source>
        <strain evidence="2">CGMCC 1.12214</strain>
    </source>
</reference>
<accession>A0A917I5F0</accession>
<keyword evidence="1" id="KW-0812">Transmembrane</keyword>
<dbReference type="EMBL" id="BMES01000001">
    <property type="protein sequence ID" value="GGH12310.1"/>
    <property type="molecule type" value="Genomic_DNA"/>
</dbReference>